<dbReference type="Proteomes" id="UP001497480">
    <property type="component" value="Unassembled WGS sequence"/>
</dbReference>
<evidence type="ECO:0000313" key="3">
    <source>
        <dbReference type="Proteomes" id="UP001497480"/>
    </source>
</evidence>
<dbReference type="AlphaFoldDB" id="A0AAV1WN09"/>
<feature type="region of interest" description="Disordered" evidence="1">
    <location>
        <begin position="237"/>
        <end position="272"/>
    </location>
</feature>
<proteinExistence type="predicted"/>
<evidence type="ECO:0000313" key="2">
    <source>
        <dbReference type="EMBL" id="CAL0310663.1"/>
    </source>
</evidence>
<gene>
    <name evidence="2" type="ORF">LLUT_LOCUS11723</name>
</gene>
<feature type="region of interest" description="Disordered" evidence="1">
    <location>
        <begin position="1"/>
        <end position="201"/>
    </location>
</feature>
<feature type="compositionally biased region" description="Basic residues" evidence="1">
    <location>
        <begin position="8"/>
        <end position="36"/>
    </location>
</feature>
<feature type="compositionally biased region" description="Low complexity" evidence="1">
    <location>
        <begin position="53"/>
        <end position="63"/>
    </location>
</feature>
<name>A0AAV1WN09_LUPLU</name>
<feature type="compositionally biased region" description="Polar residues" evidence="1">
    <location>
        <begin position="133"/>
        <end position="146"/>
    </location>
</feature>
<comment type="caution">
    <text evidence="2">The sequence shown here is derived from an EMBL/GenBank/DDBJ whole genome shotgun (WGS) entry which is preliminary data.</text>
</comment>
<feature type="compositionally biased region" description="Basic residues" evidence="1">
    <location>
        <begin position="67"/>
        <end position="88"/>
    </location>
</feature>
<dbReference type="PANTHER" id="PTHR36808:SF1">
    <property type="entry name" value="TRANSCRIPTIONAL REGULATOR ATRX-LIKE PROTEIN"/>
    <property type="match status" value="1"/>
</dbReference>
<keyword evidence="3" id="KW-1185">Reference proteome</keyword>
<feature type="compositionally biased region" description="Basic residues" evidence="1">
    <location>
        <begin position="537"/>
        <end position="548"/>
    </location>
</feature>
<feature type="compositionally biased region" description="Polar residues" evidence="1">
    <location>
        <begin position="634"/>
        <end position="644"/>
    </location>
</feature>
<sequence>MGKSSASLKKKGSKKSSKAKASSRRKSGNHKSKKVSRREVSLSSSDYDDSKSMDTSVSSSSEDSYIRKRGRSRSKKDVKGRKKVRRCSHSRDSSEDSLYARKRKKTKRKHEYEVRKKPYQKKKKVRREASVSPRGSGSRGFSTCQGGNSGSDDDNQYESFRGRSERKEKDKRKLKRGRSRSEKSSRYRIRSCSPCTPCSESCAEGAEDKYVGENNSRRLRSVITIAREVEESGELYRNETNEEIVDDHDYPCRSNDSNDGGTKRESDHHILPSSEEKLRVEDEIGDLSADFNFVEPKTVDRSYNDRSNLQAYSAEVSESMKNETNETSGANLDSDDLESILRQRALENLKRFRGEIQSTANASDQKYKIVNQKKQPITDKHEKVQGKSIVNNADVGTKFNKLTPVEETSFSVSRRNLNAYPTNNEMISNMDKDISSSAMHHLACPQGKVTDAGNLSENVTKSNNCKINNPKLTKPESHHLLQSHSTLKQTPVSGLPQEQLIAAETTKDTGISAHVASHSSNDNFNDIRGLSSSVPKHSIHSPKFRHNNLNKGKDEVKEQSHFEPRQTSATNNLPSEKFLASEGDVEKNAANTIQAAIQSINNNGSDVDEPHNSSTPKSCIESSSVENNNSGNVQDESNPGSQFEQKTMTVMRGGELVQVSYKVYIPKKAPALSRRQLKR</sequence>
<feature type="compositionally biased region" description="Basic and acidic residues" evidence="1">
    <location>
        <begin position="261"/>
        <end position="272"/>
    </location>
</feature>
<feature type="compositionally biased region" description="Low complexity" evidence="1">
    <location>
        <begin position="621"/>
        <end position="633"/>
    </location>
</feature>
<feature type="compositionally biased region" description="Basic residues" evidence="1">
    <location>
        <begin position="117"/>
        <end position="126"/>
    </location>
</feature>
<protein>
    <submittedName>
        <fullName evidence="2">Uncharacterized protein</fullName>
    </submittedName>
</protein>
<accession>A0AAV1WN09</accession>
<feature type="region of interest" description="Disordered" evidence="1">
    <location>
        <begin position="534"/>
        <end position="571"/>
    </location>
</feature>
<reference evidence="2 3" key="1">
    <citation type="submission" date="2024-03" db="EMBL/GenBank/DDBJ databases">
        <authorList>
            <person name="Martinez-Hernandez J."/>
        </authorList>
    </citation>
    <scope>NUCLEOTIDE SEQUENCE [LARGE SCALE GENOMIC DNA]</scope>
</reference>
<feature type="compositionally biased region" description="Low complexity" evidence="1">
    <location>
        <begin position="190"/>
        <end position="201"/>
    </location>
</feature>
<feature type="compositionally biased region" description="Basic and acidic residues" evidence="1">
    <location>
        <begin position="551"/>
        <end position="564"/>
    </location>
</feature>
<feature type="compositionally biased region" description="Basic residues" evidence="1">
    <location>
        <begin position="100"/>
        <end position="109"/>
    </location>
</feature>
<evidence type="ECO:0000256" key="1">
    <source>
        <dbReference type="SAM" id="MobiDB-lite"/>
    </source>
</evidence>
<organism evidence="2 3">
    <name type="scientific">Lupinus luteus</name>
    <name type="common">European yellow lupine</name>
    <dbReference type="NCBI Taxonomy" id="3873"/>
    <lineage>
        <taxon>Eukaryota</taxon>
        <taxon>Viridiplantae</taxon>
        <taxon>Streptophyta</taxon>
        <taxon>Embryophyta</taxon>
        <taxon>Tracheophyta</taxon>
        <taxon>Spermatophyta</taxon>
        <taxon>Magnoliopsida</taxon>
        <taxon>eudicotyledons</taxon>
        <taxon>Gunneridae</taxon>
        <taxon>Pentapetalae</taxon>
        <taxon>rosids</taxon>
        <taxon>fabids</taxon>
        <taxon>Fabales</taxon>
        <taxon>Fabaceae</taxon>
        <taxon>Papilionoideae</taxon>
        <taxon>50 kb inversion clade</taxon>
        <taxon>genistoids sensu lato</taxon>
        <taxon>core genistoids</taxon>
        <taxon>Genisteae</taxon>
        <taxon>Lupinus</taxon>
    </lineage>
</organism>
<dbReference type="PANTHER" id="PTHR36808">
    <property type="entry name" value="TRANSCRIPTIONAL REGULATOR ATRX-LIKE PROTEIN"/>
    <property type="match status" value="1"/>
</dbReference>
<feature type="region of interest" description="Disordered" evidence="1">
    <location>
        <begin position="316"/>
        <end position="336"/>
    </location>
</feature>
<dbReference type="EMBL" id="CAXHTB010000008">
    <property type="protein sequence ID" value="CAL0310663.1"/>
    <property type="molecule type" value="Genomic_DNA"/>
</dbReference>
<feature type="compositionally biased region" description="Basic residues" evidence="1">
    <location>
        <begin position="169"/>
        <end position="178"/>
    </location>
</feature>
<feature type="region of interest" description="Disordered" evidence="1">
    <location>
        <begin position="602"/>
        <end position="644"/>
    </location>
</feature>